<protein>
    <submittedName>
        <fullName evidence="1">Uncharacterized protein</fullName>
    </submittedName>
</protein>
<dbReference type="EMBL" id="PRLB01000022">
    <property type="protein sequence ID" value="RAW49850.1"/>
    <property type="molecule type" value="Genomic_DNA"/>
</dbReference>
<dbReference type="AlphaFoldDB" id="A0A329TM31"/>
<proteinExistence type="predicted"/>
<gene>
    <name evidence="1" type="ORF">C4N26_14350</name>
</gene>
<dbReference type="RefSeq" id="WP_120081142.1">
    <property type="nucleotide sequence ID" value="NZ_PRLB01000022.1"/>
</dbReference>
<organism evidence="1 2">
    <name type="scientific">Faecalibacterium prausnitzii</name>
    <dbReference type="NCBI Taxonomy" id="853"/>
    <lineage>
        <taxon>Bacteria</taxon>
        <taxon>Bacillati</taxon>
        <taxon>Bacillota</taxon>
        <taxon>Clostridia</taxon>
        <taxon>Eubacteriales</taxon>
        <taxon>Oscillospiraceae</taxon>
        <taxon>Faecalibacterium</taxon>
    </lineage>
</organism>
<reference evidence="1 2" key="1">
    <citation type="submission" date="2018-02" db="EMBL/GenBank/DDBJ databases">
        <title>Complete genome sequencing of Faecalibacterium prausnitzii strains isolated from the human gut.</title>
        <authorList>
            <person name="Fitzgerald B.C."/>
            <person name="Shkoporov A.N."/>
            <person name="Ross P.R."/>
            <person name="Hill C."/>
        </authorList>
    </citation>
    <scope>NUCLEOTIDE SEQUENCE [LARGE SCALE GENOMIC DNA]</scope>
    <source>
        <strain evidence="1 2">APC942/32-1</strain>
    </source>
</reference>
<evidence type="ECO:0000313" key="2">
    <source>
        <dbReference type="Proteomes" id="UP000251144"/>
    </source>
</evidence>
<dbReference type="Proteomes" id="UP000251144">
    <property type="component" value="Unassembled WGS sequence"/>
</dbReference>
<name>A0A329TM31_9FIRM</name>
<accession>A0A329TM31</accession>
<comment type="caution">
    <text evidence="1">The sequence shown here is derived from an EMBL/GenBank/DDBJ whole genome shotgun (WGS) entry which is preliminary data.</text>
</comment>
<sequence length="169" mass="19555">MSRGTAYYDLPNGERIELPTTMPDVEEVPGPLCDGKFELPEAVKEMFKWMDETFGTWESDFSSFKIWMKLRKNFNPPVRWEAMQDKRRNPKPLGRNTYLYKARKIKSLARSTHTRVSLHKGKQKGTEEQCKHTFKITAARCAPCSGYNVECEHYEKNSAADTKHGSSRT</sequence>
<dbReference type="OrthoDB" id="9860724at2"/>
<evidence type="ECO:0000313" key="1">
    <source>
        <dbReference type="EMBL" id="RAW49850.1"/>
    </source>
</evidence>